<feature type="non-terminal residue" evidence="2">
    <location>
        <position position="86"/>
    </location>
</feature>
<name>A0A8K0NW88_LADFU</name>
<protein>
    <submittedName>
        <fullName evidence="2">Uncharacterized protein</fullName>
    </submittedName>
</protein>
<reference evidence="2" key="2">
    <citation type="submission" date="2017-10" db="EMBL/GenBank/DDBJ databases">
        <title>Ladona fulva Genome sequencing and assembly.</title>
        <authorList>
            <person name="Murali S."/>
            <person name="Richards S."/>
            <person name="Bandaranaike D."/>
            <person name="Bellair M."/>
            <person name="Blankenburg K."/>
            <person name="Chao H."/>
            <person name="Dinh H."/>
            <person name="Doddapaneni H."/>
            <person name="Dugan-Rocha S."/>
            <person name="Elkadiri S."/>
            <person name="Gnanaolivu R."/>
            <person name="Hernandez B."/>
            <person name="Skinner E."/>
            <person name="Javaid M."/>
            <person name="Lee S."/>
            <person name="Li M."/>
            <person name="Ming W."/>
            <person name="Munidasa M."/>
            <person name="Muniz J."/>
            <person name="Nguyen L."/>
            <person name="Hughes D."/>
            <person name="Osuji N."/>
            <person name="Pu L.-L."/>
            <person name="Puazo M."/>
            <person name="Qu C."/>
            <person name="Quiroz J."/>
            <person name="Raj R."/>
            <person name="Weissenberger G."/>
            <person name="Xin Y."/>
            <person name="Zou X."/>
            <person name="Han Y."/>
            <person name="Worley K."/>
            <person name="Muzny D."/>
            <person name="Gibbs R."/>
        </authorList>
    </citation>
    <scope>NUCLEOTIDE SEQUENCE</scope>
    <source>
        <strain evidence="2">Sampled in the wild</strain>
    </source>
</reference>
<reference evidence="2" key="1">
    <citation type="submission" date="2013-04" db="EMBL/GenBank/DDBJ databases">
        <authorList>
            <person name="Qu J."/>
            <person name="Murali S.C."/>
            <person name="Bandaranaike D."/>
            <person name="Bellair M."/>
            <person name="Blankenburg K."/>
            <person name="Chao H."/>
            <person name="Dinh H."/>
            <person name="Doddapaneni H."/>
            <person name="Downs B."/>
            <person name="Dugan-Rocha S."/>
            <person name="Elkadiri S."/>
            <person name="Gnanaolivu R.D."/>
            <person name="Hernandez B."/>
            <person name="Javaid M."/>
            <person name="Jayaseelan J.C."/>
            <person name="Lee S."/>
            <person name="Li M."/>
            <person name="Ming W."/>
            <person name="Munidasa M."/>
            <person name="Muniz J."/>
            <person name="Nguyen L."/>
            <person name="Ongeri F."/>
            <person name="Osuji N."/>
            <person name="Pu L.-L."/>
            <person name="Puazo M."/>
            <person name="Qu C."/>
            <person name="Quiroz J."/>
            <person name="Raj R."/>
            <person name="Weissenberger G."/>
            <person name="Xin Y."/>
            <person name="Zou X."/>
            <person name="Han Y."/>
            <person name="Richards S."/>
            <person name="Worley K."/>
            <person name="Muzny D."/>
            <person name="Gibbs R."/>
        </authorList>
    </citation>
    <scope>NUCLEOTIDE SEQUENCE</scope>
    <source>
        <strain evidence="2">Sampled in the wild</strain>
    </source>
</reference>
<keyword evidence="3" id="KW-1185">Reference proteome</keyword>
<gene>
    <name evidence="2" type="ORF">J437_LFUL012090</name>
</gene>
<sequence>SAVRPKNRRPPFPANGRAPPHSAIRRFENRYAVYSQIQGHVEVGSIFGILINPLGIAKPLSTEDATETQTDSTQNLIAFTIVKAES</sequence>
<feature type="region of interest" description="Disordered" evidence="1">
    <location>
        <begin position="1"/>
        <end position="21"/>
    </location>
</feature>
<organism evidence="2 3">
    <name type="scientific">Ladona fulva</name>
    <name type="common">Scarce chaser dragonfly</name>
    <name type="synonym">Libellula fulva</name>
    <dbReference type="NCBI Taxonomy" id="123851"/>
    <lineage>
        <taxon>Eukaryota</taxon>
        <taxon>Metazoa</taxon>
        <taxon>Ecdysozoa</taxon>
        <taxon>Arthropoda</taxon>
        <taxon>Hexapoda</taxon>
        <taxon>Insecta</taxon>
        <taxon>Pterygota</taxon>
        <taxon>Palaeoptera</taxon>
        <taxon>Odonata</taxon>
        <taxon>Epiprocta</taxon>
        <taxon>Anisoptera</taxon>
        <taxon>Libelluloidea</taxon>
        <taxon>Libellulidae</taxon>
        <taxon>Ladona</taxon>
    </lineage>
</organism>
<comment type="caution">
    <text evidence="2">The sequence shown here is derived from an EMBL/GenBank/DDBJ whole genome shotgun (WGS) entry which is preliminary data.</text>
</comment>
<feature type="non-terminal residue" evidence="2">
    <location>
        <position position="1"/>
    </location>
</feature>
<dbReference type="EMBL" id="KZ308181">
    <property type="protein sequence ID" value="KAG8223987.1"/>
    <property type="molecule type" value="Genomic_DNA"/>
</dbReference>
<dbReference type="AlphaFoldDB" id="A0A8K0NW88"/>
<evidence type="ECO:0000256" key="1">
    <source>
        <dbReference type="SAM" id="MobiDB-lite"/>
    </source>
</evidence>
<dbReference type="Proteomes" id="UP000792457">
    <property type="component" value="Unassembled WGS sequence"/>
</dbReference>
<accession>A0A8K0NW88</accession>
<evidence type="ECO:0000313" key="2">
    <source>
        <dbReference type="EMBL" id="KAG8223987.1"/>
    </source>
</evidence>
<evidence type="ECO:0000313" key="3">
    <source>
        <dbReference type="Proteomes" id="UP000792457"/>
    </source>
</evidence>
<proteinExistence type="predicted"/>